<feature type="domain" description="VanZ-like" evidence="2">
    <location>
        <begin position="41"/>
        <end position="106"/>
    </location>
</feature>
<protein>
    <recommendedName>
        <fullName evidence="2">VanZ-like domain-containing protein</fullName>
    </recommendedName>
</protein>
<dbReference type="Pfam" id="PF04892">
    <property type="entry name" value="VanZ"/>
    <property type="match status" value="1"/>
</dbReference>
<dbReference type="InterPro" id="IPR006976">
    <property type="entry name" value="VanZ-like"/>
</dbReference>
<dbReference type="PIRSF" id="PIRSF033367">
    <property type="entry name" value="UCP033367_VanZ"/>
    <property type="match status" value="1"/>
</dbReference>
<accession>A0A7X0JI18</accession>
<dbReference type="InterPro" id="IPR017015">
    <property type="entry name" value="UCP033367_VanZ"/>
</dbReference>
<feature type="transmembrane region" description="Helical" evidence="1">
    <location>
        <begin position="12"/>
        <end position="29"/>
    </location>
</feature>
<keyword evidence="1" id="KW-0472">Membrane</keyword>
<evidence type="ECO:0000313" key="3">
    <source>
        <dbReference type="EMBL" id="MBB6507177.1"/>
    </source>
</evidence>
<dbReference type="AlphaFoldDB" id="A0A7X0JI18"/>
<evidence type="ECO:0000259" key="2">
    <source>
        <dbReference type="Pfam" id="PF04892"/>
    </source>
</evidence>
<feature type="transmembrane region" description="Helical" evidence="1">
    <location>
        <begin position="41"/>
        <end position="58"/>
    </location>
</feature>
<keyword evidence="1" id="KW-1133">Transmembrane helix</keyword>
<organism evidence="3 4">
    <name type="scientific">Rhizobium soli</name>
    <dbReference type="NCBI Taxonomy" id="424798"/>
    <lineage>
        <taxon>Bacteria</taxon>
        <taxon>Pseudomonadati</taxon>
        <taxon>Pseudomonadota</taxon>
        <taxon>Alphaproteobacteria</taxon>
        <taxon>Hyphomicrobiales</taxon>
        <taxon>Rhizobiaceae</taxon>
        <taxon>Rhizobium/Agrobacterium group</taxon>
        <taxon>Rhizobium</taxon>
    </lineage>
</organism>
<proteinExistence type="predicted"/>
<dbReference type="EMBL" id="JACHBU010000001">
    <property type="protein sequence ID" value="MBB6507177.1"/>
    <property type="molecule type" value="Genomic_DNA"/>
</dbReference>
<gene>
    <name evidence="3" type="ORF">F4695_000496</name>
</gene>
<keyword evidence="4" id="KW-1185">Reference proteome</keyword>
<evidence type="ECO:0000256" key="1">
    <source>
        <dbReference type="SAM" id="Phobius"/>
    </source>
</evidence>
<reference evidence="3 4" key="1">
    <citation type="submission" date="2020-08" db="EMBL/GenBank/DDBJ databases">
        <title>The Agave Microbiome: Exploring the role of microbial communities in plant adaptations to desert environments.</title>
        <authorList>
            <person name="Partida-Martinez L.P."/>
        </authorList>
    </citation>
    <scope>NUCLEOTIDE SEQUENCE [LARGE SCALE GENOMIC DNA]</scope>
    <source>
        <strain evidence="3 4">AS3.12</strain>
    </source>
</reference>
<name>A0A7X0JI18_9HYPH</name>
<comment type="caution">
    <text evidence="3">The sequence shown here is derived from an EMBL/GenBank/DDBJ whole genome shotgun (WGS) entry which is preliminary data.</text>
</comment>
<feature type="transmembrane region" description="Helical" evidence="1">
    <location>
        <begin position="63"/>
        <end position="81"/>
    </location>
</feature>
<dbReference type="Proteomes" id="UP000585437">
    <property type="component" value="Unassembled WGS sequence"/>
</dbReference>
<keyword evidence="1" id="KW-0812">Transmembrane</keyword>
<feature type="transmembrane region" description="Helical" evidence="1">
    <location>
        <begin position="93"/>
        <end position="110"/>
    </location>
</feature>
<dbReference type="RefSeq" id="WP_184653625.1">
    <property type="nucleotide sequence ID" value="NZ_JACHBU010000001.1"/>
</dbReference>
<evidence type="ECO:0000313" key="4">
    <source>
        <dbReference type="Proteomes" id="UP000585437"/>
    </source>
</evidence>
<sequence>MTNRLLANPARTMAWLALAAVVFVTISPIDLRPHDLLPVDVDRAAAFAVMAFLFVAAYPRQWIFCAVLLLIGAGGIEMLQLLSPSRHAHMDDALVKAAGAAIGCLAGWALNQMRFRRKAVA</sequence>